<dbReference type="InterPro" id="IPR025363">
    <property type="entry name" value="DUF4267"/>
</dbReference>
<evidence type="ECO:0000256" key="1">
    <source>
        <dbReference type="SAM" id="Phobius"/>
    </source>
</evidence>
<proteinExistence type="predicted"/>
<gene>
    <name evidence="2" type="ORF">QBC47DRAFT_385104</name>
</gene>
<protein>
    <submittedName>
        <fullName evidence="2">Uncharacterized protein</fullName>
    </submittedName>
</protein>
<sequence length="137" mass="14625">MQLTITPSTWRVLGLSIAASYTGLGLFEILRPHRASAEFFGLGTKTTATTTENEGETEAVAVMGPLLGVRDLSIAAAMFMFAWEGKWREVGTVIVAGTILCAADCFIVWRRMGARLGAGFVLGAASWTVIGGVLYYS</sequence>
<dbReference type="Pfam" id="PF14087">
    <property type="entry name" value="DUF4267"/>
    <property type="match status" value="1"/>
</dbReference>
<dbReference type="EMBL" id="MU839836">
    <property type="protein sequence ID" value="KAK1753865.1"/>
    <property type="molecule type" value="Genomic_DNA"/>
</dbReference>
<accession>A0AAJ0B9S2</accession>
<evidence type="ECO:0000313" key="3">
    <source>
        <dbReference type="Proteomes" id="UP001239445"/>
    </source>
</evidence>
<keyword evidence="3" id="KW-1185">Reference proteome</keyword>
<keyword evidence="1" id="KW-0472">Membrane</keyword>
<reference evidence="2" key="1">
    <citation type="submission" date="2023-06" db="EMBL/GenBank/DDBJ databases">
        <title>Genome-scale phylogeny and comparative genomics of the fungal order Sordariales.</title>
        <authorList>
            <consortium name="Lawrence Berkeley National Laboratory"/>
            <person name="Hensen N."/>
            <person name="Bonometti L."/>
            <person name="Westerberg I."/>
            <person name="Brannstrom I.O."/>
            <person name="Guillou S."/>
            <person name="Cros-Aarteil S."/>
            <person name="Calhoun S."/>
            <person name="Haridas S."/>
            <person name="Kuo A."/>
            <person name="Mondo S."/>
            <person name="Pangilinan J."/>
            <person name="Riley R."/>
            <person name="Labutti K."/>
            <person name="Andreopoulos B."/>
            <person name="Lipzen A."/>
            <person name="Chen C."/>
            <person name="Yanf M."/>
            <person name="Daum C."/>
            <person name="Ng V."/>
            <person name="Clum A."/>
            <person name="Steindorff A."/>
            <person name="Ohm R."/>
            <person name="Martin F."/>
            <person name="Silar P."/>
            <person name="Natvig D."/>
            <person name="Lalanne C."/>
            <person name="Gautier V."/>
            <person name="Ament-Velasquez S.L."/>
            <person name="Kruys A."/>
            <person name="Hutchinson M.I."/>
            <person name="Powell A.J."/>
            <person name="Barry K."/>
            <person name="Miller A.N."/>
            <person name="Grigoriev I.V."/>
            <person name="Debuchy R."/>
            <person name="Gladieux P."/>
            <person name="Thoren M.H."/>
            <person name="Johannesson H."/>
        </authorList>
    </citation>
    <scope>NUCLEOTIDE SEQUENCE</scope>
    <source>
        <strain evidence="2">PSN4</strain>
    </source>
</reference>
<feature type="transmembrane region" description="Helical" evidence="1">
    <location>
        <begin position="12"/>
        <end position="30"/>
    </location>
</feature>
<feature type="transmembrane region" description="Helical" evidence="1">
    <location>
        <begin position="90"/>
        <end position="109"/>
    </location>
</feature>
<comment type="caution">
    <text evidence="2">The sequence shown here is derived from an EMBL/GenBank/DDBJ whole genome shotgun (WGS) entry which is preliminary data.</text>
</comment>
<organism evidence="2 3">
    <name type="scientific">Echria macrotheca</name>
    <dbReference type="NCBI Taxonomy" id="438768"/>
    <lineage>
        <taxon>Eukaryota</taxon>
        <taxon>Fungi</taxon>
        <taxon>Dikarya</taxon>
        <taxon>Ascomycota</taxon>
        <taxon>Pezizomycotina</taxon>
        <taxon>Sordariomycetes</taxon>
        <taxon>Sordariomycetidae</taxon>
        <taxon>Sordariales</taxon>
        <taxon>Schizotheciaceae</taxon>
        <taxon>Echria</taxon>
    </lineage>
</organism>
<dbReference type="Proteomes" id="UP001239445">
    <property type="component" value="Unassembled WGS sequence"/>
</dbReference>
<keyword evidence="1" id="KW-0812">Transmembrane</keyword>
<dbReference type="AlphaFoldDB" id="A0AAJ0B9S2"/>
<evidence type="ECO:0000313" key="2">
    <source>
        <dbReference type="EMBL" id="KAK1753865.1"/>
    </source>
</evidence>
<feature type="transmembrane region" description="Helical" evidence="1">
    <location>
        <begin position="116"/>
        <end position="136"/>
    </location>
</feature>
<keyword evidence="1" id="KW-1133">Transmembrane helix</keyword>
<name>A0AAJ0B9S2_9PEZI</name>